<accession>A0AAV7RAG8</accession>
<gene>
    <name evidence="3" type="ORF">NDU88_002609</name>
</gene>
<evidence type="ECO:0000256" key="1">
    <source>
        <dbReference type="SAM" id="Coils"/>
    </source>
</evidence>
<dbReference type="Proteomes" id="UP001066276">
    <property type="component" value="Chromosome 5"/>
</dbReference>
<feature type="region of interest" description="Disordered" evidence="2">
    <location>
        <begin position="1"/>
        <end position="28"/>
    </location>
</feature>
<evidence type="ECO:0000313" key="4">
    <source>
        <dbReference type="Proteomes" id="UP001066276"/>
    </source>
</evidence>
<protein>
    <submittedName>
        <fullName evidence="3">Uncharacterized protein</fullName>
    </submittedName>
</protein>
<evidence type="ECO:0000313" key="3">
    <source>
        <dbReference type="EMBL" id="KAJ1149804.1"/>
    </source>
</evidence>
<evidence type="ECO:0000256" key="2">
    <source>
        <dbReference type="SAM" id="MobiDB-lite"/>
    </source>
</evidence>
<comment type="caution">
    <text evidence="3">The sequence shown here is derived from an EMBL/GenBank/DDBJ whole genome shotgun (WGS) entry which is preliminary data.</text>
</comment>
<organism evidence="3 4">
    <name type="scientific">Pleurodeles waltl</name>
    <name type="common">Iberian ribbed newt</name>
    <dbReference type="NCBI Taxonomy" id="8319"/>
    <lineage>
        <taxon>Eukaryota</taxon>
        <taxon>Metazoa</taxon>
        <taxon>Chordata</taxon>
        <taxon>Craniata</taxon>
        <taxon>Vertebrata</taxon>
        <taxon>Euteleostomi</taxon>
        <taxon>Amphibia</taxon>
        <taxon>Batrachia</taxon>
        <taxon>Caudata</taxon>
        <taxon>Salamandroidea</taxon>
        <taxon>Salamandridae</taxon>
        <taxon>Pleurodelinae</taxon>
        <taxon>Pleurodeles</taxon>
    </lineage>
</organism>
<name>A0AAV7RAG8_PLEWA</name>
<feature type="coiled-coil region" evidence="1">
    <location>
        <begin position="66"/>
        <end position="93"/>
    </location>
</feature>
<dbReference type="EMBL" id="JANPWB010000009">
    <property type="protein sequence ID" value="KAJ1149804.1"/>
    <property type="molecule type" value="Genomic_DNA"/>
</dbReference>
<keyword evidence="4" id="KW-1185">Reference proteome</keyword>
<sequence length="199" mass="22938">MQQDGMSKEKQGEEVVQHHDEVAPIQSPRDEPLVNSIAGMIRDLAGEVRGGFETSDTNQREIRGLCETLLQKLDDLTERMAALECEVSDLRRVTEENREAIHQVKMGEESQQVKLETMENRMRRNNLRLLKVPEELEKGDLKGLVIRLIKQVTQIEEEEEVLLKIFSVFIESPLGKQLIGINLEGFWYVSTHMPLKNRF</sequence>
<proteinExistence type="predicted"/>
<keyword evidence="1" id="KW-0175">Coiled coil</keyword>
<dbReference type="AlphaFoldDB" id="A0AAV7RAG8"/>
<reference evidence="3" key="1">
    <citation type="journal article" date="2022" name="bioRxiv">
        <title>Sequencing and chromosome-scale assembly of the giantPleurodeles waltlgenome.</title>
        <authorList>
            <person name="Brown T."/>
            <person name="Elewa A."/>
            <person name="Iarovenko S."/>
            <person name="Subramanian E."/>
            <person name="Araus A.J."/>
            <person name="Petzold A."/>
            <person name="Susuki M."/>
            <person name="Suzuki K.-i.T."/>
            <person name="Hayashi T."/>
            <person name="Toyoda A."/>
            <person name="Oliveira C."/>
            <person name="Osipova E."/>
            <person name="Leigh N.D."/>
            <person name="Simon A."/>
            <person name="Yun M.H."/>
        </authorList>
    </citation>
    <scope>NUCLEOTIDE SEQUENCE</scope>
    <source>
        <strain evidence="3">20211129_DDA</strain>
        <tissue evidence="3">Liver</tissue>
    </source>
</reference>